<dbReference type="OrthoDB" id="2884427at2"/>
<gene>
    <name evidence="1" type="ORF">E6W99_22465</name>
</gene>
<evidence type="ECO:0000313" key="1">
    <source>
        <dbReference type="EMBL" id="THF75976.1"/>
    </source>
</evidence>
<dbReference type="Proteomes" id="UP000310334">
    <property type="component" value="Unassembled WGS sequence"/>
</dbReference>
<comment type="caution">
    <text evidence="1">The sequence shown here is derived from an EMBL/GenBank/DDBJ whole genome shotgun (WGS) entry which is preliminary data.</text>
</comment>
<accession>A0A4V3WEE6</accession>
<keyword evidence="2" id="KW-1185">Reference proteome</keyword>
<dbReference type="Pfam" id="PF17431">
    <property type="entry name" value="YpmT"/>
    <property type="match status" value="1"/>
</dbReference>
<protein>
    <recommendedName>
        <fullName evidence="3">Protein YpmT</fullName>
    </recommendedName>
</protein>
<sequence length="64" mass="7723">MKDKYVIFTVLSIFFSFIFGAIAYQQFYAEKMDEVYLNIAYCTLFLSIAIYLWHMKDEKRKDNS</sequence>
<dbReference type="AlphaFoldDB" id="A0A4V3WEE6"/>
<name>A0A4V3WEE6_9BACI</name>
<proteinExistence type="predicted"/>
<reference evidence="1 2" key="1">
    <citation type="submission" date="2019-04" db="EMBL/GenBank/DDBJ databases">
        <title>Bacillus sediminilitoris sp. nov., isolated from a tidal flat sediment on the East China Sea.</title>
        <authorList>
            <person name="Wei Y."/>
            <person name="Mao H."/>
            <person name="Fang J."/>
        </authorList>
    </citation>
    <scope>NUCLEOTIDE SEQUENCE [LARGE SCALE GENOMIC DNA]</scope>
    <source>
        <strain evidence="1 2">DSL-17</strain>
    </source>
</reference>
<organism evidence="1 2">
    <name type="scientific">Metabacillus sediminilitoris</name>
    <dbReference type="NCBI Taxonomy" id="2567941"/>
    <lineage>
        <taxon>Bacteria</taxon>
        <taxon>Bacillati</taxon>
        <taxon>Bacillota</taxon>
        <taxon>Bacilli</taxon>
        <taxon>Bacillales</taxon>
        <taxon>Bacillaceae</taxon>
        <taxon>Metabacillus</taxon>
    </lineage>
</organism>
<evidence type="ECO:0008006" key="3">
    <source>
        <dbReference type="Google" id="ProtNLM"/>
    </source>
</evidence>
<evidence type="ECO:0000313" key="2">
    <source>
        <dbReference type="Proteomes" id="UP000310334"/>
    </source>
</evidence>
<dbReference type="RefSeq" id="WP_136358046.1">
    <property type="nucleotide sequence ID" value="NZ_CP046266.1"/>
</dbReference>
<dbReference type="InterPro" id="IPR035403">
    <property type="entry name" value="YmpT-like"/>
</dbReference>
<dbReference type="EMBL" id="SSNT01000023">
    <property type="protein sequence ID" value="THF75976.1"/>
    <property type="molecule type" value="Genomic_DNA"/>
</dbReference>